<name>E6SBA4_INTC7</name>
<dbReference type="InterPro" id="IPR050482">
    <property type="entry name" value="Sensor_HK_TwoCompSys"/>
</dbReference>
<dbReference type="KEGG" id="ica:Intca_1881"/>
<feature type="region of interest" description="Disordered" evidence="4">
    <location>
        <begin position="1"/>
        <end position="21"/>
    </location>
</feature>
<protein>
    <submittedName>
        <fullName evidence="7">Integral membrane sensor signal transduction histidine kinase</fullName>
    </submittedName>
</protein>
<keyword evidence="2 7" id="KW-0418">Kinase</keyword>
<dbReference type="Pfam" id="PF07730">
    <property type="entry name" value="HisKA_3"/>
    <property type="match status" value="1"/>
</dbReference>
<evidence type="ECO:0000256" key="1">
    <source>
        <dbReference type="ARBA" id="ARBA00022679"/>
    </source>
</evidence>
<dbReference type="GO" id="GO:0016020">
    <property type="term" value="C:membrane"/>
    <property type="evidence" value="ECO:0007669"/>
    <property type="project" value="InterPro"/>
</dbReference>
<dbReference type="InterPro" id="IPR011712">
    <property type="entry name" value="Sig_transdc_His_kin_sub3_dim/P"/>
</dbReference>
<dbReference type="InterPro" id="IPR005467">
    <property type="entry name" value="His_kinase_dom"/>
</dbReference>
<dbReference type="GO" id="GO:0046983">
    <property type="term" value="F:protein dimerization activity"/>
    <property type="evidence" value="ECO:0007669"/>
    <property type="project" value="InterPro"/>
</dbReference>
<dbReference type="eggNOG" id="COG3850">
    <property type="taxonomic scope" value="Bacteria"/>
</dbReference>
<keyword evidence="8" id="KW-1185">Reference proteome</keyword>
<dbReference type="InterPro" id="IPR003594">
    <property type="entry name" value="HATPase_dom"/>
</dbReference>
<dbReference type="PROSITE" id="PS50109">
    <property type="entry name" value="HIS_KIN"/>
    <property type="match status" value="1"/>
</dbReference>
<evidence type="ECO:0000259" key="6">
    <source>
        <dbReference type="PROSITE" id="PS50109"/>
    </source>
</evidence>
<evidence type="ECO:0000256" key="2">
    <source>
        <dbReference type="ARBA" id="ARBA00022777"/>
    </source>
</evidence>
<evidence type="ECO:0000256" key="3">
    <source>
        <dbReference type="ARBA" id="ARBA00023012"/>
    </source>
</evidence>
<dbReference type="STRING" id="710696.Intca_1881"/>
<dbReference type="GO" id="GO:0000155">
    <property type="term" value="F:phosphorelay sensor kinase activity"/>
    <property type="evidence" value="ECO:0007669"/>
    <property type="project" value="InterPro"/>
</dbReference>
<dbReference type="Pfam" id="PF02518">
    <property type="entry name" value="HATPase_c"/>
    <property type="match status" value="1"/>
</dbReference>
<keyword evidence="1" id="KW-0808">Transferase</keyword>
<feature type="transmembrane region" description="Helical" evidence="5">
    <location>
        <begin position="28"/>
        <end position="46"/>
    </location>
</feature>
<gene>
    <name evidence="7" type="ordered locus">Intca_1881</name>
</gene>
<feature type="compositionally biased region" description="Low complexity" evidence="4">
    <location>
        <begin position="1"/>
        <end position="11"/>
    </location>
</feature>
<keyword evidence="5" id="KW-1133">Transmembrane helix</keyword>
<proteinExistence type="predicted"/>
<organism evidence="7 8">
    <name type="scientific">Intrasporangium calvum (strain ATCC 23552 / DSM 43043 / JCM 3097 / NBRC 12989 / NCIMB 10167 / NRRL B-3866 / 7 KIP)</name>
    <dbReference type="NCBI Taxonomy" id="710696"/>
    <lineage>
        <taxon>Bacteria</taxon>
        <taxon>Bacillati</taxon>
        <taxon>Actinomycetota</taxon>
        <taxon>Actinomycetes</taxon>
        <taxon>Micrococcales</taxon>
        <taxon>Intrasporangiaceae</taxon>
        <taxon>Intrasporangium</taxon>
    </lineage>
</organism>
<feature type="domain" description="Histidine kinase" evidence="6">
    <location>
        <begin position="389"/>
        <end position="589"/>
    </location>
</feature>
<feature type="region of interest" description="Disordered" evidence="4">
    <location>
        <begin position="304"/>
        <end position="333"/>
    </location>
</feature>
<sequence length="599" mass="63738">MIHSPSGEPSSDGPPPPQPRTPLVSRRLRLVGIVLPVAGAVILELARYVLESRGYWSPGLMETWHVAMVMLVIGGIVVFALFMFRLIDDSERQIISQNRDLTTANAVAGAIQGQSTVSSIIDGTLDAIVRSAGAVQARIRIFDTPGAADSETSTYTLVATPGLESSEHPSLDVPLTHGAVTVGRLAMWYPDGVDPTERVGSSALSSLTTQVACAIQLAEAVADLNRRKIEGHALYDILLRVSNQDPTTPVLDAVARHAMVRLHADGAAITLNPETASSVRFEAGPEAPTLRPDGTAVMACGTPVDARSSNRGRNGRTKEPAPQHTASKVVSGPAGPLGEITVARVAGSAFSERDCGFLSTLASLVGIALTGAQMRELSRQRAILNERTRIAREMHDSLAQVLGAVHLRLRALGATYASLPQDQVAEEIDSLAEVCAESYRDVRETILGLRDSHQHAERSLEDNLRAYLTKYSSQSGIAATLINEVGHEVSLSPRAEVHLIRVVQEALTNVRKHAHASSVTVSVNGTDTSTSFAIEDDGVGFDPVHTASAQDGYGLFTMRDRAALLGGTVDIDSVLGRGTRIMVTVPERPFAPRAVGSTR</sequence>
<dbReference type="SUPFAM" id="SSF55781">
    <property type="entry name" value="GAF domain-like"/>
    <property type="match status" value="1"/>
</dbReference>
<dbReference type="AlphaFoldDB" id="E6SBA4"/>
<dbReference type="SMART" id="SM00387">
    <property type="entry name" value="HATPase_c"/>
    <property type="match status" value="1"/>
</dbReference>
<keyword evidence="3" id="KW-0902">Two-component regulatory system</keyword>
<evidence type="ECO:0000256" key="5">
    <source>
        <dbReference type="SAM" id="Phobius"/>
    </source>
</evidence>
<dbReference type="InterPro" id="IPR036890">
    <property type="entry name" value="HATPase_C_sf"/>
</dbReference>
<evidence type="ECO:0000313" key="8">
    <source>
        <dbReference type="Proteomes" id="UP000008914"/>
    </source>
</evidence>
<dbReference type="CDD" id="cd16917">
    <property type="entry name" value="HATPase_UhpB-NarQ-NarX-like"/>
    <property type="match status" value="1"/>
</dbReference>
<dbReference type="Gene3D" id="3.30.565.10">
    <property type="entry name" value="Histidine kinase-like ATPase, C-terminal domain"/>
    <property type="match status" value="1"/>
</dbReference>
<accession>E6SBA4</accession>
<dbReference type="Gene3D" id="1.20.5.1930">
    <property type="match status" value="1"/>
</dbReference>
<dbReference type="SUPFAM" id="SSF55874">
    <property type="entry name" value="ATPase domain of HSP90 chaperone/DNA topoisomerase II/histidine kinase"/>
    <property type="match status" value="1"/>
</dbReference>
<evidence type="ECO:0000256" key="4">
    <source>
        <dbReference type="SAM" id="MobiDB-lite"/>
    </source>
</evidence>
<keyword evidence="5" id="KW-0812">Transmembrane</keyword>
<keyword evidence="5" id="KW-0472">Membrane</keyword>
<dbReference type="Proteomes" id="UP000008914">
    <property type="component" value="Chromosome"/>
</dbReference>
<dbReference type="HOGENOM" id="CLU_455458_0_0_11"/>
<evidence type="ECO:0000313" key="7">
    <source>
        <dbReference type="EMBL" id="ADU48392.1"/>
    </source>
</evidence>
<feature type="transmembrane region" description="Helical" evidence="5">
    <location>
        <begin position="66"/>
        <end position="87"/>
    </location>
</feature>
<dbReference type="PANTHER" id="PTHR24421">
    <property type="entry name" value="NITRATE/NITRITE SENSOR PROTEIN NARX-RELATED"/>
    <property type="match status" value="1"/>
</dbReference>
<dbReference type="EMBL" id="CP002343">
    <property type="protein sequence ID" value="ADU48392.1"/>
    <property type="molecule type" value="Genomic_DNA"/>
</dbReference>
<reference evidence="7 8" key="1">
    <citation type="journal article" date="2010" name="Stand. Genomic Sci.">
        <title>Complete genome sequence of Intrasporangium calvum type strain (7 KIP).</title>
        <authorList>
            <person name="Del Rio T.G."/>
            <person name="Chertkov O."/>
            <person name="Yasawong M."/>
            <person name="Lucas S."/>
            <person name="Deshpande S."/>
            <person name="Cheng J.F."/>
            <person name="Detter C."/>
            <person name="Tapia R."/>
            <person name="Han C."/>
            <person name="Goodwin L."/>
            <person name="Pitluck S."/>
            <person name="Liolios K."/>
            <person name="Ivanova N."/>
            <person name="Mavromatis K."/>
            <person name="Pati A."/>
            <person name="Chen A."/>
            <person name="Palaniappan K."/>
            <person name="Land M."/>
            <person name="Hauser L."/>
            <person name="Chang Y.J."/>
            <person name="Jeffries C.D."/>
            <person name="Rohde M."/>
            <person name="Pukall R."/>
            <person name="Sikorski J."/>
            <person name="Goker M."/>
            <person name="Woyke T."/>
            <person name="Bristow J."/>
            <person name="Eisen J.A."/>
            <person name="Markowitz V."/>
            <person name="Hugenholtz P."/>
            <person name="Kyrpides N.C."/>
            <person name="Klenk H.P."/>
            <person name="Lapidus A."/>
        </authorList>
    </citation>
    <scope>NUCLEOTIDE SEQUENCE [LARGE SCALE GENOMIC DNA]</scope>
    <source>
        <strain evidence="8">ATCC 23552 / DSM 43043 / JCM 3097 / NBRC 12989 / 7 KIP</strain>
    </source>
</reference>